<keyword evidence="2" id="KW-1185">Reference proteome</keyword>
<dbReference type="GeneID" id="95983524"/>
<reference evidence="1 2" key="1">
    <citation type="submission" date="2023-08" db="EMBL/GenBank/DDBJ databases">
        <title>Annotated Genome Sequence of Vanrija albida AlHP1.</title>
        <authorList>
            <person name="Herzog R."/>
        </authorList>
    </citation>
    <scope>NUCLEOTIDE SEQUENCE [LARGE SCALE GENOMIC DNA]</scope>
    <source>
        <strain evidence="1 2">AlHP1</strain>
    </source>
</reference>
<dbReference type="RefSeq" id="XP_069211464.1">
    <property type="nucleotide sequence ID" value="XM_069351078.1"/>
</dbReference>
<dbReference type="EMBL" id="JBBXJM010000002">
    <property type="protein sequence ID" value="KAL1411520.1"/>
    <property type="molecule type" value="Genomic_DNA"/>
</dbReference>
<accession>A0ABR3Q9W6</accession>
<evidence type="ECO:0000313" key="1">
    <source>
        <dbReference type="EMBL" id="KAL1411520.1"/>
    </source>
</evidence>
<organism evidence="1 2">
    <name type="scientific">Vanrija albida</name>
    <dbReference type="NCBI Taxonomy" id="181172"/>
    <lineage>
        <taxon>Eukaryota</taxon>
        <taxon>Fungi</taxon>
        <taxon>Dikarya</taxon>
        <taxon>Basidiomycota</taxon>
        <taxon>Agaricomycotina</taxon>
        <taxon>Tremellomycetes</taxon>
        <taxon>Trichosporonales</taxon>
        <taxon>Trichosporonaceae</taxon>
        <taxon>Vanrija</taxon>
    </lineage>
</organism>
<protein>
    <submittedName>
        <fullName evidence="1">Uncharacterized protein</fullName>
    </submittedName>
</protein>
<sequence>MVRGIIAKTMAARKELCALDGIVGRVENHGNHRTSKKVAQILETLAAAFGAEKGAVAAGTAKVKREAPATSTAAWRQACVVHV</sequence>
<evidence type="ECO:0000313" key="2">
    <source>
        <dbReference type="Proteomes" id="UP001565368"/>
    </source>
</evidence>
<name>A0ABR3Q9W6_9TREE</name>
<proteinExistence type="predicted"/>
<dbReference type="Proteomes" id="UP001565368">
    <property type="component" value="Unassembled WGS sequence"/>
</dbReference>
<comment type="caution">
    <text evidence="1">The sequence shown here is derived from an EMBL/GenBank/DDBJ whole genome shotgun (WGS) entry which is preliminary data.</text>
</comment>
<gene>
    <name evidence="1" type="ORF">Q8F55_002481</name>
</gene>